<evidence type="ECO:0000256" key="1">
    <source>
        <dbReference type="SAM" id="MobiDB-lite"/>
    </source>
</evidence>
<name>A0A8H3NEM1_9EURO</name>
<reference evidence="2 3" key="1">
    <citation type="submission" date="2020-01" db="EMBL/GenBank/DDBJ databases">
        <title>Draft genome sequence of Aspergillus udagawae IFM 46972.</title>
        <authorList>
            <person name="Takahashi H."/>
            <person name="Yaguchi T."/>
        </authorList>
    </citation>
    <scope>NUCLEOTIDE SEQUENCE [LARGE SCALE GENOMIC DNA]</scope>
    <source>
        <strain evidence="2 3">IFM 46972</strain>
    </source>
</reference>
<dbReference type="AlphaFoldDB" id="A0A8H3NEM1"/>
<sequence length="70" mass="7850">MGDRCRASSPEKRMTQSDTEPSLVHSEKAIIWTMFHAEHCAQELMVELVAGVVAMAVRAWAIPMAKPQPW</sequence>
<dbReference type="EMBL" id="BLKC01000019">
    <property type="protein sequence ID" value="GFF32435.1"/>
    <property type="molecule type" value="Genomic_DNA"/>
</dbReference>
<feature type="region of interest" description="Disordered" evidence="1">
    <location>
        <begin position="1"/>
        <end position="21"/>
    </location>
</feature>
<feature type="compositionally biased region" description="Basic and acidic residues" evidence="1">
    <location>
        <begin position="1"/>
        <end position="15"/>
    </location>
</feature>
<proteinExistence type="predicted"/>
<protein>
    <submittedName>
        <fullName evidence="2">Uncharacterized protein</fullName>
    </submittedName>
</protein>
<dbReference type="Proteomes" id="UP000465221">
    <property type="component" value="Unassembled WGS sequence"/>
</dbReference>
<gene>
    <name evidence="2" type="ORF">IFM46972_03546</name>
</gene>
<comment type="caution">
    <text evidence="2">The sequence shown here is derived from an EMBL/GenBank/DDBJ whole genome shotgun (WGS) entry which is preliminary data.</text>
</comment>
<evidence type="ECO:0000313" key="3">
    <source>
        <dbReference type="Proteomes" id="UP000465221"/>
    </source>
</evidence>
<organism evidence="2 3">
    <name type="scientific">Aspergillus udagawae</name>
    <dbReference type="NCBI Taxonomy" id="91492"/>
    <lineage>
        <taxon>Eukaryota</taxon>
        <taxon>Fungi</taxon>
        <taxon>Dikarya</taxon>
        <taxon>Ascomycota</taxon>
        <taxon>Pezizomycotina</taxon>
        <taxon>Eurotiomycetes</taxon>
        <taxon>Eurotiomycetidae</taxon>
        <taxon>Eurotiales</taxon>
        <taxon>Aspergillaceae</taxon>
        <taxon>Aspergillus</taxon>
        <taxon>Aspergillus subgen. Fumigati</taxon>
    </lineage>
</organism>
<accession>A0A8H3NEM1</accession>
<evidence type="ECO:0000313" key="2">
    <source>
        <dbReference type="EMBL" id="GFF32435.1"/>
    </source>
</evidence>